<dbReference type="Proteomes" id="UP001303115">
    <property type="component" value="Unassembled WGS sequence"/>
</dbReference>
<reference evidence="3" key="1">
    <citation type="journal article" date="2023" name="Mol. Phylogenet. Evol.">
        <title>Genome-scale phylogeny and comparative genomics of the fungal order Sordariales.</title>
        <authorList>
            <person name="Hensen N."/>
            <person name="Bonometti L."/>
            <person name="Westerberg I."/>
            <person name="Brannstrom I.O."/>
            <person name="Guillou S."/>
            <person name="Cros-Aarteil S."/>
            <person name="Calhoun S."/>
            <person name="Haridas S."/>
            <person name="Kuo A."/>
            <person name="Mondo S."/>
            <person name="Pangilinan J."/>
            <person name="Riley R."/>
            <person name="LaButti K."/>
            <person name="Andreopoulos B."/>
            <person name="Lipzen A."/>
            <person name="Chen C."/>
            <person name="Yan M."/>
            <person name="Daum C."/>
            <person name="Ng V."/>
            <person name="Clum A."/>
            <person name="Steindorff A."/>
            <person name="Ohm R.A."/>
            <person name="Martin F."/>
            <person name="Silar P."/>
            <person name="Natvig D.O."/>
            <person name="Lalanne C."/>
            <person name="Gautier V."/>
            <person name="Ament-Velasquez S.L."/>
            <person name="Kruys A."/>
            <person name="Hutchinson M.I."/>
            <person name="Powell A.J."/>
            <person name="Barry K."/>
            <person name="Miller A.N."/>
            <person name="Grigoriev I.V."/>
            <person name="Debuchy R."/>
            <person name="Gladieux P."/>
            <person name="Hiltunen Thoren M."/>
            <person name="Johannesson H."/>
        </authorList>
    </citation>
    <scope>NUCLEOTIDE SEQUENCE [LARGE SCALE GENOMIC DNA]</scope>
    <source>
        <strain evidence="3">CBS 284.82</strain>
    </source>
</reference>
<comment type="caution">
    <text evidence="2">The sequence shown here is derived from an EMBL/GenBank/DDBJ whole genome shotgun (WGS) entry which is preliminary data.</text>
</comment>
<dbReference type="InterPro" id="IPR052895">
    <property type="entry name" value="HetReg/Transcr_Mod"/>
</dbReference>
<dbReference type="AlphaFoldDB" id="A0AAN6P4A9"/>
<dbReference type="Pfam" id="PF06985">
    <property type="entry name" value="HET"/>
    <property type="match status" value="1"/>
</dbReference>
<dbReference type="EMBL" id="MU854790">
    <property type="protein sequence ID" value="KAK4031486.1"/>
    <property type="molecule type" value="Genomic_DNA"/>
</dbReference>
<protein>
    <submittedName>
        <fullName evidence="2">Heterokaryon incompatibility protein-domain-containing protein</fullName>
    </submittedName>
</protein>
<sequence length="502" mass="55721">MNPIQCKLRHASLQDDLDYAAVSYVWAEVPGIEVIDVDGHTVGIGKNLWVLLNQFRGETPLVLWVDAICINQKDDQEKSEQVAKMESIYKRASEVKIWLGLSKDARDAVMDIFNEFSTLHDIVSRIQTLHLYPSRAALPEPITIVLEGLIERFRDRPETTATPLLKFFFERQWWARVCIIQEFVLARNATFYCGDRSVTNLGFVKALTILRYMREAHLTKTMILYQHCSDNNEPITLADIYTLAKADNQIKATNPRDLVYGLLGLVSSEDRAGTPVDYTLSAGEVFALATAAIMRAYGVDSGTTITIPGVFVDTILHAGSHRGFHPEGDLDPSPTNVQDWLDEAISLIPTTPAPSRVPVPTAIDNLWQIPILDHIHSRFSDSQTRATPSDKHGYDVLLGLVTPPDDITNLAAWRLQQSETYRDNIGIGARRSFATTMGFLGLAPEGVCAGDRVCLLAGATTPFVLREAVAGMYYLVGECYVQGIMDGEWTGGEGEVVEFELC</sequence>
<evidence type="ECO:0000313" key="3">
    <source>
        <dbReference type="Proteomes" id="UP001303115"/>
    </source>
</evidence>
<dbReference type="PANTHER" id="PTHR24148:SF82">
    <property type="entry name" value="HETEROKARYON INCOMPATIBILITY DOMAIN-CONTAINING PROTEIN"/>
    <property type="match status" value="1"/>
</dbReference>
<feature type="domain" description="Heterokaryon incompatibility" evidence="1">
    <location>
        <begin position="19"/>
        <end position="182"/>
    </location>
</feature>
<evidence type="ECO:0000313" key="2">
    <source>
        <dbReference type="EMBL" id="KAK4031486.1"/>
    </source>
</evidence>
<proteinExistence type="predicted"/>
<dbReference type="PANTHER" id="PTHR24148">
    <property type="entry name" value="ANKYRIN REPEAT DOMAIN-CONTAINING PROTEIN 39 HOMOLOG-RELATED"/>
    <property type="match status" value="1"/>
</dbReference>
<evidence type="ECO:0000259" key="1">
    <source>
        <dbReference type="Pfam" id="PF06985"/>
    </source>
</evidence>
<name>A0AAN6P4A9_9PEZI</name>
<accession>A0AAN6P4A9</accession>
<dbReference type="Pfam" id="PF26639">
    <property type="entry name" value="Het-6_barrel"/>
    <property type="match status" value="1"/>
</dbReference>
<gene>
    <name evidence="2" type="ORF">C8A01DRAFT_42068</name>
</gene>
<organism evidence="2 3">
    <name type="scientific">Parachaetomium inaequale</name>
    <dbReference type="NCBI Taxonomy" id="2588326"/>
    <lineage>
        <taxon>Eukaryota</taxon>
        <taxon>Fungi</taxon>
        <taxon>Dikarya</taxon>
        <taxon>Ascomycota</taxon>
        <taxon>Pezizomycotina</taxon>
        <taxon>Sordariomycetes</taxon>
        <taxon>Sordariomycetidae</taxon>
        <taxon>Sordariales</taxon>
        <taxon>Chaetomiaceae</taxon>
        <taxon>Parachaetomium</taxon>
    </lineage>
</organism>
<dbReference type="InterPro" id="IPR010730">
    <property type="entry name" value="HET"/>
</dbReference>
<keyword evidence="3" id="KW-1185">Reference proteome</keyword>